<evidence type="ECO:0000313" key="6">
    <source>
        <dbReference type="Proteomes" id="UP001500051"/>
    </source>
</evidence>
<protein>
    <submittedName>
        <fullName evidence="5">MarR family transcriptional regulator</fullName>
    </submittedName>
</protein>
<dbReference type="EMBL" id="BAAAYX010000003">
    <property type="protein sequence ID" value="GAA3697890.1"/>
    <property type="molecule type" value="Genomic_DNA"/>
</dbReference>
<dbReference type="SUPFAM" id="SSF46785">
    <property type="entry name" value="Winged helix' DNA-binding domain"/>
    <property type="match status" value="1"/>
</dbReference>
<name>A0ABP7CXT8_9ACTN</name>
<dbReference type="PROSITE" id="PS50995">
    <property type="entry name" value="HTH_MARR_2"/>
    <property type="match status" value="1"/>
</dbReference>
<dbReference type="RefSeq" id="WP_344811451.1">
    <property type="nucleotide sequence ID" value="NZ_BAAAYX010000003.1"/>
</dbReference>
<accession>A0ABP7CXT8</accession>
<evidence type="ECO:0000256" key="2">
    <source>
        <dbReference type="ARBA" id="ARBA00023125"/>
    </source>
</evidence>
<dbReference type="Gene3D" id="1.10.10.10">
    <property type="entry name" value="Winged helix-like DNA-binding domain superfamily/Winged helix DNA-binding domain"/>
    <property type="match status" value="1"/>
</dbReference>
<dbReference type="InterPro" id="IPR036390">
    <property type="entry name" value="WH_DNA-bd_sf"/>
</dbReference>
<evidence type="ECO:0000256" key="3">
    <source>
        <dbReference type="ARBA" id="ARBA00023163"/>
    </source>
</evidence>
<dbReference type="Proteomes" id="UP001500051">
    <property type="component" value="Unassembled WGS sequence"/>
</dbReference>
<keyword evidence="2" id="KW-0238">DNA-binding</keyword>
<proteinExistence type="predicted"/>
<dbReference type="PRINTS" id="PR00598">
    <property type="entry name" value="HTHMARR"/>
</dbReference>
<dbReference type="InterPro" id="IPR039422">
    <property type="entry name" value="MarR/SlyA-like"/>
</dbReference>
<dbReference type="Pfam" id="PF01047">
    <property type="entry name" value="MarR"/>
    <property type="match status" value="1"/>
</dbReference>
<comment type="caution">
    <text evidence="5">The sequence shown here is derived from an EMBL/GenBank/DDBJ whole genome shotgun (WGS) entry which is preliminary data.</text>
</comment>
<dbReference type="InterPro" id="IPR036388">
    <property type="entry name" value="WH-like_DNA-bd_sf"/>
</dbReference>
<feature type="domain" description="HTH marR-type" evidence="4">
    <location>
        <begin position="4"/>
        <end position="136"/>
    </location>
</feature>
<dbReference type="InterPro" id="IPR000835">
    <property type="entry name" value="HTH_MarR-typ"/>
</dbReference>
<dbReference type="PANTHER" id="PTHR33164">
    <property type="entry name" value="TRANSCRIPTIONAL REGULATOR, MARR FAMILY"/>
    <property type="match status" value="1"/>
</dbReference>
<evidence type="ECO:0000313" key="5">
    <source>
        <dbReference type="EMBL" id="GAA3697890.1"/>
    </source>
</evidence>
<organism evidence="5 6">
    <name type="scientific">Microlunatus aurantiacus</name>
    <dbReference type="NCBI Taxonomy" id="446786"/>
    <lineage>
        <taxon>Bacteria</taxon>
        <taxon>Bacillati</taxon>
        <taxon>Actinomycetota</taxon>
        <taxon>Actinomycetes</taxon>
        <taxon>Propionibacteriales</taxon>
        <taxon>Propionibacteriaceae</taxon>
        <taxon>Microlunatus</taxon>
    </lineage>
</organism>
<dbReference type="PROSITE" id="PS01117">
    <property type="entry name" value="HTH_MARR_1"/>
    <property type="match status" value="1"/>
</dbReference>
<dbReference type="PANTHER" id="PTHR33164:SF43">
    <property type="entry name" value="HTH-TYPE TRANSCRIPTIONAL REPRESSOR YETL"/>
    <property type="match status" value="1"/>
</dbReference>
<evidence type="ECO:0000256" key="1">
    <source>
        <dbReference type="ARBA" id="ARBA00023015"/>
    </source>
</evidence>
<reference evidence="6" key="1">
    <citation type="journal article" date="2019" name="Int. J. Syst. Evol. Microbiol.">
        <title>The Global Catalogue of Microorganisms (GCM) 10K type strain sequencing project: providing services to taxonomists for standard genome sequencing and annotation.</title>
        <authorList>
            <consortium name="The Broad Institute Genomics Platform"/>
            <consortium name="The Broad Institute Genome Sequencing Center for Infectious Disease"/>
            <person name="Wu L."/>
            <person name="Ma J."/>
        </authorList>
    </citation>
    <scope>NUCLEOTIDE SEQUENCE [LARGE SCALE GENOMIC DNA]</scope>
    <source>
        <strain evidence="6">JCM 16548</strain>
    </source>
</reference>
<keyword evidence="1" id="KW-0805">Transcription regulation</keyword>
<evidence type="ECO:0000259" key="4">
    <source>
        <dbReference type="PROSITE" id="PS50995"/>
    </source>
</evidence>
<dbReference type="SMART" id="SM00347">
    <property type="entry name" value="HTH_MARR"/>
    <property type="match status" value="1"/>
</dbReference>
<dbReference type="InterPro" id="IPR023187">
    <property type="entry name" value="Tscrpt_reg_MarR-type_CS"/>
</dbReference>
<sequence>MSSAVSIFDRLLEITLLLQHDLAQSFAGTALTPARTHLLWAVHHRGPSTQQSLARALDVSPRNITGLVDALVDAGYVERRPHPSDRRATLVTLTDLGAATMAQMERERNQAAEALVAGWSQSEVRAVDRQLARLTERLHTMIDTGASGPPGSSGAT</sequence>
<keyword evidence="6" id="KW-1185">Reference proteome</keyword>
<keyword evidence="3" id="KW-0804">Transcription</keyword>
<gene>
    <name evidence="5" type="ORF">GCM10022204_12580</name>
</gene>